<evidence type="ECO:0000256" key="1">
    <source>
        <dbReference type="SAM" id="Phobius"/>
    </source>
</evidence>
<accession>A0A815Z8A9</accession>
<dbReference type="Proteomes" id="UP000663855">
    <property type="component" value="Unassembled WGS sequence"/>
</dbReference>
<protein>
    <submittedName>
        <fullName evidence="2">Uncharacterized protein</fullName>
    </submittedName>
</protein>
<dbReference type="EMBL" id="CAJOBF010000600">
    <property type="protein sequence ID" value="CAF3841977.1"/>
    <property type="molecule type" value="Genomic_DNA"/>
</dbReference>
<dbReference type="AlphaFoldDB" id="A0A815Z8A9"/>
<evidence type="ECO:0000313" key="7">
    <source>
        <dbReference type="EMBL" id="CAF3985096.1"/>
    </source>
</evidence>
<dbReference type="EMBL" id="CAJOBI010003929">
    <property type="protein sequence ID" value="CAF3985096.1"/>
    <property type="molecule type" value="Genomic_DNA"/>
</dbReference>
<comment type="caution">
    <text evidence="2">The sequence shown here is derived from an EMBL/GenBank/DDBJ whole genome shotgun (WGS) entry which is preliminary data.</text>
</comment>
<feature type="transmembrane region" description="Helical" evidence="1">
    <location>
        <begin position="68"/>
        <end position="96"/>
    </location>
</feature>
<reference evidence="2" key="1">
    <citation type="submission" date="2021-02" db="EMBL/GenBank/DDBJ databases">
        <authorList>
            <person name="Nowell W R."/>
        </authorList>
    </citation>
    <scope>NUCLEOTIDE SEQUENCE</scope>
</reference>
<name>A0A815Z8A9_9BILA</name>
<evidence type="ECO:0000313" key="5">
    <source>
        <dbReference type="EMBL" id="CAF3785292.1"/>
    </source>
</evidence>
<dbReference type="Proteomes" id="UP000681967">
    <property type="component" value="Unassembled WGS sequence"/>
</dbReference>
<keyword evidence="1" id="KW-1133">Transmembrane helix</keyword>
<evidence type="ECO:0000313" key="4">
    <source>
        <dbReference type="EMBL" id="CAF2088654.1"/>
    </source>
</evidence>
<dbReference type="Proteomes" id="UP000663842">
    <property type="component" value="Unassembled WGS sequence"/>
</dbReference>
<dbReference type="EMBL" id="CAJNOV010015901">
    <property type="protein sequence ID" value="CAF1581058.1"/>
    <property type="molecule type" value="Genomic_DNA"/>
</dbReference>
<gene>
    <name evidence="5" type="ORF">BYL167_LOCUS2149</name>
    <name evidence="2" type="ORF">CJN711_LOCUS32984</name>
    <name evidence="8" type="ORF">GIL414_LOCUS65034</name>
    <name evidence="3" type="ORF">MBJ925_LOCUS17276</name>
    <name evidence="7" type="ORF">SMN809_LOCUS11078</name>
    <name evidence="6" type="ORF">UXM345_LOCUS7284</name>
    <name evidence="4" type="ORF">XDN619_LOCUS16161</name>
</gene>
<dbReference type="EMBL" id="CAJOBJ010287244">
    <property type="protein sequence ID" value="CAF5150379.1"/>
    <property type="molecule type" value="Genomic_DNA"/>
</dbReference>
<dbReference type="Proteomes" id="UP000681720">
    <property type="component" value="Unassembled WGS sequence"/>
</dbReference>
<organism evidence="2 9">
    <name type="scientific">Rotaria magnacalcarata</name>
    <dbReference type="NCBI Taxonomy" id="392030"/>
    <lineage>
        <taxon>Eukaryota</taxon>
        <taxon>Metazoa</taxon>
        <taxon>Spiralia</taxon>
        <taxon>Gnathifera</taxon>
        <taxon>Rotifera</taxon>
        <taxon>Eurotatoria</taxon>
        <taxon>Bdelloidea</taxon>
        <taxon>Philodinida</taxon>
        <taxon>Philodinidae</taxon>
        <taxon>Rotaria</taxon>
    </lineage>
</organism>
<dbReference type="EMBL" id="CAJNRG010006749">
    <property type="protein sequence ID" value="CAF2088654.1"/>
    <property type="molecule type" value="Genomic_DNA"/>
</dbReference>
<evidence type="ECO:0000313" key="9">
    <source>
        <dbReference type="Proteomes" id="UP000663855"/>
    </source>
</evidence>
<proteinExistence type="predicted"/>
<evidence type="ECO:0000313" key="2">
    <source>
        <dbReference type="EMBL" id="CAF1581058.1"/>
    </source>
</evidence>
<dbReference type="EMBL" id="CAJOBH010000360">
    <property type="protein sequence ID" value="CAF3785292.1"/>
    <property type="molecule type" value="Genomic_DNA"/>
</dbReference>
<evidence type="ECO:0000313" key="6">
    <source>
        <dbReference type="EMBL" id="CAF3841977.1"/>
    </source>
</evidence>
<sequence length="137" mass="15831">MSGIDEFRLGEASQQQQQQQHSTYSFSYTDALSLSIGNMSEINVDSIVNKNRSNNTNYVMHDFKSTSLTYTIIFGFVCAFLCFLTITGNLLVLITFRRIKTVSTRKVSYDKNINMVIHEIMHDYNNVYMSVSPFQRR</sequence>
<dbReference type="Proteomes" id="UP000676336">
    <property type="component" value="Unassembled WGS sequence"/>
</dbReference>
<keyword evidence="1" id="KW-0472">Membrane</keyword>
<dbReference type="Proteomes" id="UP000663887">
    <property type="component" value="Unassembled WGS sequence"/>
</dbReference>
<evidence type="ECO:0000313" key="3">
    <source>
        <dbReference type="EMBL" id="CAF2074204.1"/>
    </source>
</evidence>
<dbReference type="EMBL" id="CAJNRE010008595">
    <property type="protein sequence ID" value="CAF2074204.1"/>
    <property type="molecule type" value="Genomic_DNA"/>
</dbReference>
<dbReference type="Proteomes" id="UP000663824">
    <property type="component" value="Unassembled WGS sequence"/>
</dbReference>
<keyword evidence="1" id="KW-0812">Transmembrane</keyword>
<evidence type="ECO:0000313" key="8">
    <source>
        <dbReference type="EMBL" id="CAF5150379.1"/>
    </source>
</evidence>